<evidence type="ECO:0000313" key="2">
    <source>
        <dbReference type="EMBL" id="CAB4146481.1"/>
    </source>
</evidence>
<dbReference type="EMBL" id="LR797102">
    <property type="protein sequence ID" value="CAB4187311.1"/>
    <property type="molecule type" value="Genomic_DNA"/>
</dbReference>
<name>A0A6J5PY99_9CAUD</name>
<evidence type="ECO:0000313" key="8">
    <source>
        <dbReference type="EMBL" id="CAB4218614.1"/>
    </source>
</evidence>
<evidence type="ECO:0000313" key="6">
    <source>
        <dbReference type="EMBL" id="CAB4187311.1"/>
    </source>
</evidence>
<evidence type="ECO:0000313" key="3">
    <source>
        <dbReference type="EMBL" id="CAB4172354.1"/>
    </source>
</evidence>
<evidence type="ECO:0000313" key="9">
    <source>
        <dbReference type="EMBL" id="CAB5229099.1"/>
    </source>
</evidence>
<feature type="compositionally biased region" description="Pro residues" evidence="1">
    <location>
        <begin position="16"/>
        <end position="27"/>
    </location>
</feature>
<dbReference type="EMBL" id="LR796881">
    <property type="protein sequence ID" value="CAB4172354.1"/>
    <property type="molecule type" value="Genomic_DNA"/>
</dbReference>
<gene>
    <name evidence="4" type="ORF">UFOVP1006_4</name>
    <name evidence="5" type="ORF">UFOVP1096_16</name>
    <name evidence="6" type="ORF">UFOVP1157_11</name>
    <name evidence="7" type="ORF">UFOVP1455_7</name>
    <name evidence="9" type="ORF">UFOVP1543_7</name>
    <name evidence="8" type="ORF">UFOVP1606_35</name>
    <name evidence="2" type="ORF">UFOVP497_24</name>
    <name evidence="3" type="ORF">UFOVP922_11</name>
</gene>
<accession>A0A6J5PY99</accession>
<dbReference type="EMBL" id="LR797405">
    <property type="protein sequence ID" value="CAB4213873.1"/>
    <property type="molecule type" value="Genomic_DNA"/>
</dbReference>
<evidence type="ECO:0000256" key="1">
    <source>
        <dbReference type="SAM" id="MobiDB-lite"/>
    </source>
</evidence>
<dbReference type="EMBL" id="LR796470">
    <property type="protein sequence ID" value="CAB4146481.1"/>
    <property type="molecule type" value="Genomic_DNA"/>
</dbReference>
<dbReference type="EMBL" id="LR797060">
    <property type="protein sequence ID" value="CAB4183808.1"/>
    <property type="molecule type" value="Genomic_DNA"/>
</dbReference>
<dbReference type="EMBL" id="LR798397">
    <property type="protein sequence ID" value="CAB5229099.1"/>
    <property type="molecule type" value="Genomic_DNA"/>
</dbReference>
<evidence type="ECO:0000313" key="7">
    <source>
        <dbReference type="EMBL" id="CAB4213873.1"/>
    </source>
</evidence>
<organism evidence="3">
    <name type="scientific">uncultured Caudovirales phage</name>
    <dbReference type="NCBI Taxonomy" id="2100421"/>
    <lineage>
        <taxon>Viruses</taxon>
        <taxon>Duplodnaviria</taxon>
        <taxon>Heunggongvirae</taxon>
        <taxon>Uroviricota</taxon>
        <taxon>Caudoviricetes</taxon>
        <taxon>Peduoviridae</taxon>
        <taxon>Maltschvirus</taxon>
        <taxon>Maltschvirus maltsch</taxon>
    </lineage>
</organism>
<evidence type="ECO:0000313" key="5">
    <source>
        <dbReference type="EMBL" id="CAB4183808.1"/>
    </source>
</evidence>
<feature type="region of interest" description="Disordered" evidence="1">
    <location>
        <begin position="1"/>
        <end position="79"/>
    </location>
</feature>
<feature type="compositionally biased region" description="Basic and acidic residues" evidence="1">
    <location>
        <begin position="38"/>
        <end position="77"/>
    </location>
</feature>
<sequence length="367" mass="40195">MSLEDLNAAPEQDAPAPAPSEPAPAPAAPAETPADKAQAAEKELDDDLRATFRNANKDREEDGKFEAKDGKPAEVKPEAPAVDAPKVEAVPVVPAPASWKKEAAAEWAKLPPTVQQYVAQRETEAHSAISQLGQYANNMQPIGEVIQPHVDRIRAAGDNPAGYVQRLFAADQWLARDPVGAIKALAQNYQVDLNAIADPFSIGADPHQQQMTSQLNAAWQEIDNLKRQLGDTHQRVVGRESHEQQIRQSSYEHTVSAFAADKPDFGDLADEIEHAIPAIRRSSPNLSPKEMLNEAYERARWSNPTTRTKLIEAQRAEAEKKRFEEAKTAANTARRSAAINVNGSAPIGKQMSLEDDLSSIWRRNHAN</sequence>
<proteinExistence type="predicted"/>
<protein>
    <submittedName>
        <fullName evidence="3">Uncharacterized protein</fullName>
    </submittedName>
</protein>
<dbReference type="EMBL" id="LR796953">
    <property type="protein sequence ID" value="CAB4177510.1"/>
    <property type="molecule type" value="Genomic_DNA"/>
</dbReference>
<dbReference type="EMBL" id="LR797463">
    <property type="protein sequence ID" value="CAB4218614.1"/>
    <property type="molecule type" value="Genomic_DNA"/>
</dbReference>
<evidence type="ECO:0000313" key="4">
    <source>
        <dbReference type="EMBL" id="CAB4177510.1"/>
    </source>
</evidence>
<feature type="compositionally biased region" description="Low complexity" evidence="1">
    <location>
        <begin position="28"/>
        <end position="37"/>
    </location>
</feature>
<reference evidence="3" key="1">
    <citation type="submission" date="2020-05" db="EMBL/GenBank/DDBJ databases">
        <authorList>
            <person name="Chiriac C."/>
            <person name="Salcher M."/>
            <person name="Ghai R."/>
            <person name="Kavagutti S V."/>
        </authorList>
    </citation>
    <scope>NUCLEOTIDE SEQUENCE</scope>
</reference>